<dbReference type="AlphaFoldDB" id="A0A812TAK6"/>
<evidence type="ECO:0000313" key="4">
    <source>
        <dbReference type="Proteomes" id="UP000649617"/>
    </source>
</evidence>
<evidence type="ECO:0000256" key="2">
    <source>
        <dbReference type="SAM" id="Phobius"/>
    </source>
</evidence>
<keyword evidence="2" id="KW-0812">Transmembrane</keyword>
<dbReference type="Proteomes" id="UP000649617">
    <property type="component" value="Unassembled WGS sequence"/>
</dbReference>
<dbReference type="EMBL" id="CAJNIZ010028890">
    <property type="protein sequence ID" value="CAE7511858.1"/>
    <property type="molecule type" value="Genomic_DNA"/>
</dbReference>
<dbReference type="OrthoDB" id="425421at2759"/>
<feature type="compositionally biased region" description="Polar residues" evidence="1">
    <location>
        <begin position="1"/>
        <end position="11"/>
    </location>
</feature>
<accession>A0A812TAK6</accession>
<keyword evidence="4" id="KW-1185">Reference proteome</keyword>
<gene>
    <name evidence="3" type="primary">ISPD</name>
    <name evidence="3" type="ORF">SPIL2461_LOCUS13335</name>
</gene>
<protein>
    <submittedName>
        <fullName evidence="3">ISPD protein</fullName>
    </submittedName>
</protein>
<name>A0A812TAK6_SYMPI</name>
<proteinExistence type="predicted"/>
<keyword evidence="2" id="KW-0472">Membrane</keyword>
<comment type="caution">
    <text evidence="3">The sequence shown here is derived from an EMBL/GenBank/DDBJ whole genome shotgun (WGS) entry which is preliminary data.</text>
</comment>
<feature type="transmembrane region" description="Helical" evidence="2">
    <location>
        <begin position="86"/>
        <end position="108"/>
    </location>
</feature>
<feature type="region of interest" description="Disordered" evidence="1">
    <location>
        <begin position="1"/>
        <end position="26"/>
    </location>
</feature>
<evidence type="ECO:0000313" key="3">
    <source>
        <dbReference type="EMBL" id="CAE7511858.1"/>
    </source>
</evidence>
<keyword evidence="2" id="KW-1133">Transmembrane helix</keyword>
<sequence length="231" mass="25575">MSTRLQEMQRQNARRPQDEAGADATLKQRYPRRWYDSIMPFQPPWDNRPTVGEVRERLEAQTNNAAASLPEHSCPSEQTSTKAGTIVFWLVVLVLAVAPILARLQLIFGSTLNGPISSTCFESESSECEVVPYPRIALYCALAIVMLFKACSVDMTCGPWGAMPPMFTPAFGRTSSLDFVQQAAAEAVLSYTSMRRHGQLMPSLCMDANSLLQFDIMTTAQAEASVHSTFQ</sequence>
<evidence type="ECO:0000256" key="1">
    <source>
        <dbReference type="SAM" id="MobiDB-lite"/>
    </source>
</evidence>
<organism evidence="3 4">
    <name type="scientific">Symbiodinium pilosum</name>
    <name type="common">Dinoflagellate</name>
    <dbReference type="NCBI Taxonomy" id="2952"/>
    <lineage>
        <taxon>Eukaryota</taxon>
        <taxon>Sar</taxon>
        <taxon>Alveolata</taxon>
        <taxon>Dinophyceae</taxon>
        <taxon>Suessiales</taxon>
        <taxon>Symbiodiniaceae</taxon>
        <taxon>Symbiodinium</taxon>
    </lineage>
</organism>
<reference evidence="3" key="1">
    <citation type="submission" date="2021-02" db="EMBL/GenBank/DDBJ databases">
        <authorList>
            <person name="Dougan E. K."/>
            <person name="Rhodes N."/>
            <person name="Thang M."/>
            <person name="Chan C."/>
        </authorList>
    </citation>
    <scope>NUCLEOTIDE SEQUENCE</scope>
</reference>
<feature type="transmembrane region" description="Helical" evidence="2">
    <location>
        <begin position="136"/>
        <end position="157"/>
    </location>
</feature>